<reference evidence="11 12" key="1">
    <citation type="submission" date="2022-11" db="EMBL/GenBank/DDBJ databases">
        <title>Anaerobic phenanthrene biodegradation by a DNRA strain PheN6.</title>
        <authorList>
            <person name="Zhang Z."/>
        </authorList>
    </citation>
    <scope>NUCLEOTIDE SEQUENCE [LARGE SCALE GENOMIC DNA]</scope>
    <source>
        <strain evidence="11 12">PheN6</strain>
    </source>
</reference>
<evidence type="ECO:0000256" key="2">
    <source>
        <dbReference type="ARBA" id="ARBA00004679"/>
    </source>
</evidence>
<proteinExistence type="inferred from homology"/>
<gene>
    <name evidence="11" type="ORF">OO014_06615</name>
</gene>
<evidence type="ECO:0000313" key="12">
    <source>
        <dbReference type="Proteomes" id="UP001150259"/>
    </source>
</evidence>
<evidence type="ECO:0000256" key="3">
    <source>
        <dbReference type="ARBA" id="ARBA00022490"/>
    </source>
</evidence>
<keyword evidence="8" id="KW-0324">Glycolysis</keyword>
<evidence type="ECO:0000313" key="11">
    <source>
        <dbReference type="EMBL" id="MDC5696927.1"/>
    </source>
</evidence>
<evidence type="ECO:0000256" key="9">
    <source>
        <dbReference type="ARBA" id="ARBA00038478"/>
    </source>
</evidence>
<keyword evidence="4 11" id="KW-0808">Transferase</keyword>
<accession>A0ABT5GF91</accession>
<dbReference type="Proteomes" id="UP001150259">
    <property type="component" value="Unassembled WGS sequence"/>
</dbReference>
<keyword evidence="12" id="KW-1185">Reference proteome</keyword>
<name>A0ABT5GF91_9MICO</name>
<dbReference type="Gene3D" id="3.40.50.450">
    <property type="match status" value="1"/>
</dbReference>
<dbReference type="NCBIfam" id="NF002872">
    <property type="entry name" value="PRK03202.1"/>
    <property type="match status" value="1"/>
</dbReference>
<organism evidence="11 12">
    <name type="scientific">Intrasporangium calvum</name>
    <dbReference type="NCBI Taxonomy" id="53358"/>
    <lineage>
        <taxon>Bacteria</taxon>
        <taxon>Bacillati</taxon>
        <taxon>Actinomycetota</taxon>
        <taxon>Actinomycetes</taxon>
        <taxon>Micrococcales</taxon>
        <taxon>Intrasporangiaceae</taxon>
        <taxon>Intrasporangium</taxon>
    </lineage>
</organism>
<dbReference type="RefSeq" id="WP_272461502.1">
    <property type="nucleotide sequence ID" value="NZ_JAPFQL010000021.1"/>
</dbReference>
<comment type="caution">
    <text evidence="11">The sequence shown here is derived from an EMBL/GenBank/DDBJ whole genome shotgun (WGS) entry which is preliminary data.</text>
</comment>
<evidence type="ECO:0000256" key="4">
    <source>
        <dbReference type="ARBA" id="ARBA00022679"/>
    </source>
</evidence>
<keyword evidence="6" id="KW-0418">Kinase</keyword>
<dbReference type="SUPFAM" id="SSF53784">
    <property type="entry name" value="Phosphofructokinase"/>
    <property type="match status" value="1"/>
</dbReference>
<keyword evidence="3" id="KW-0963">Cytoplasm</keyword>
<dbReference type="EMBL" id="JAPFQL010000021">
    <property type="protein sequence ID" value="MDC5696927.1"/>
    <property type="molecule type" value="Genomic_DNA"/>
</dbReference>
<dbReference type="Pfam" id="PF00365">
    <property type="entry name" value="PFK"/>
    <property type="match status" value="1"/>
</dbReference>
<dbReference type="EC" id="2.7.1.11" evidence="11"/>
<evidence type="ECO:0000259" key="10">
    <source>
        <dbReference type="Pfam" id="PF00365"/>
    </source>
</evidence>
<protein>
    <submittedName>
        <fullName evidence="11">ATP-dependent 6-phosphofructokinase</fullName>
        <ecNumber evidence="11">2.7.1.11</ecNumber>
    </submittedName>
</protein>
<dbReference type="PANTHER" id="PTHR13697:SF52">
    <property type="entry name" value="ATP-DEPENDENT 6-PHOSPHOFRUCTOKINASE 3"/>
    <property type="match status" value="1"/>
</dbReference>
<keyword evidence="5" id="KW-0479">Metal-binding</keyword>
<evidence type="ECO:0000256" key="5">
    <source>
        <dbReference type="ARBA" id="ARBA00022723"/>
    </source>
</evidence>
<dbReference type="InterPro" id="IPR000023">
    <property type="entry name" value="Phosphofructokinase_dom"/>
</dbReference>
<keyword evidence="7" id="KW-0460">Magnesium</keyword>
<evidence type="ECO:0000256" key="6">
    <source>
        <dbReference type="ARBA" id="ARBA00022777"/>
    </source>
</evidence>
<dbReference type="PANTHER" id="PTHR13697">
    <property type="entry name" value="PHOSPHOFRUCTOKINASE"/>
    <property type="match status" value="1"/>
</dbReference>
<dbReference type="InterPro" id="IPR035966">
    <property type="entry name" value="PKF_sf"/>
</dbReference>
<dbReference type="Gene3D" id="3.40.50.460">
    <property type="entry name" value="Phosphofructokinase domain"/>
    <property type="match status" value="1"/>
</dbReference>
<dbReference type="InterPro" id="IPR022953">
    <property type="entry name" value="ATP_PFK"/>
</dbReference>
<evidence type="ECO:0000256" key="1">
    <source>
        <dbReference type="ARBA" id="ARBA00001946"/>
    </source>
</evidence>
<feature type="domain" description="Phosphofructokinase" evidence="10">
    <location>
        <begin position="8"/>
        <end position="336"/>
    </location>
</feature>
<evidence type="ECO:0000256" key="7">
    <source>
        <dbReference type="ARBA" id="ARBA00022842"/>
    </source>
</evidence>
<evidence type="ECO:0000256" key="8">
    <source>
        <dbReference type="ARBA" id="ARBA00023152"/>
    </source>
</evidence>
<sequence length="396" mass="43557">MASNRPTIAILTGGGDVPGLNPAIRAITVRALREGHRVVGIRRGWAGLVDYSREADADNSDCVQELSEAIVNRAGRTGGTFLHTSRTQPSQLPRERVPEQLTGYGDPVNDVTKDVLLNLEHIGVDILIPIGGDDTLSYGKRLHDEGVNVVAIPKTMDNDVYGTDYCIGFSTCVTRTIELTHRLRTTAGSHERFLVIEVFGRYAGFTALLPTMAGAADRCLIPEHAVDVEHLTELMVYDHNRNPSRYSVVLVSEGASLTSHQGMSFESEETDMFGHRKLGGVGDRVAAALKEYSPRHNHGRRIDVVNQRLGYLVRSGEPDALDSIVPMAFGNLALDLIDRKQFGRLVSIHRGSYDNVPISSVTSDKKVVAVEKYYNTDRLRPIYEFDGAPLFIMTSD</sequence>
<comment type="cofactor">
    <cofactor evidence="1">
        <name>Mg(2+)</name>
        <dbReference type="ChEBI" id="CHEBI:18420"/>
    </cofactor>
</comment>
<comment type="similarity">
    <text evidence="9">Belongs to the phosphofructokinase type A (PFKA) family.</text>
</comment>
<dbReference type="PRINTS" id="PR00476">
    <property type="entry name" value="PHFRCTKINASE"/>
</dbReference>
<dbReference type="GO" id="GO:0003872">
    <property type="term" value="F:6-phosphofructokinase activity"/>
    <property type="evidence" value="ECO:0007669"/>
    <property type="project" value="UniProtKB-EC"/>
</dbReference>
<comment type="pathway">
    <text evidence="2">Carbohydrate degradation; glycolysis; D-glyceraldehyde 3-phosphate and glycerone phosphate from D-glucose: step 3/4.</text>
</comment>